<feature type="non-terminal residue" evidence="1">
    <location>
        <position position="1"/>
    </location>
</feature>
<organism evidence="1 2">
    <name type="scientific">Batillaria attramentaria</name>
    <dbReference type="NCBI Taxonomy" id="370345"/>
    <lineage>
        <taxon>Eukaryota</taxon>
        <taxon>Metazoa</taxon>
        <taxon>Spiralia</taxon>
        <taxon>Lophotrochozoa</taxon>
        <taxon>Mollusca</taxon>
        <taxon>Gastropoda</taxon>
        <taxon>Caenogastropoda</taxon>
        <taxon>Sorbeoconcha</taxon>
        <taxon>Cerithioidea</taxon>
        <taxon>Batillariidae</taxon>
        <taxon>Batillaria</taxon>
    </lineage>
</organism>
<evidence type="ECO:0000313" key="2">
    <source>
        <dbReference type="Proteomes" id="UP001519460"/>
    </source>
</evidence>
<accession>A0ABD0LE80</accession>
<proteinExistence type="predicted"/>
<gene>
    <name evidence="1" type="ORF">BaRGS_00011378</name>
</gene>
<keyword evidence="2" id="KW-1185">Reference proteome</keyword>
<comment type="caution">
    <text evidence="1">The sequence shown here is derived from an EMBL/GenBank/DDBJ whole genome shotgun (WGS) entry which is preliminary data.</text>
</comment>
<name>A0ABD0LE80_9CAEN</name>
<evidence type="ECO:0000313" key="1">
    <source>
        <dbReference type="EMBL" id="KAK7497334.1"/>
    </source>
</evidence>
<reference evidence="1 2" key="1">
    <citation type="journal article" date="2023" name="Sci. Data">
        <title>Genome assembly of the Korean intertidal mud-creeper Batillaria attramentaria.</title>
        <authorList>
            <person name="Patra A.K."/>
            <person name="Ho P.T."/>
            <person name="Jun S."/>
            <person name="Lee S.J."/>
            <person name="Kim Y."/>
            <person name="Won Y.J."/>
        </authorList>
    </citation>
    <scope>NUCLEOTIDE SEQUENCE [LARGE SCALE GENOMIC DNA]</scope>
    <source>
        <strain evidence="1">Wonlab-2016</strain>
    </source>
</reference>
<dbReference type="Proteomes" id="UP001519460">
    <property type="component" value="Unassembled WGS sequence"/>
</dbReference>
<protein>
    <submittedName>
        <fullName evidence="1">Uncharacterized protein</fullName>
    </submittedName>
</protein>
<dbReference type="AlphaFoldDB" id="A0ABD0LE80"/>
<dbReference type="EMBL" id="JACVVK020000059">
    <property type="protein sequence ID" value="KAK7497334.1"/>
    <property type="molecule type" value="Genomic_DNA"/>
</dbReference>
<sequence>ESSIGIGLRTKKEFRWNWYSNIEFHWNWASNKERVPLGLGFEHRKRSTGTGLRSELRSKKEFHYNWESNKERVPLELGFEQRKSSSETGF</sequence>